<name>A0ABQ6HAC5_9GAMM</name>
<gene>
    <name evidence="2" type="ORF">theurythT_28590</name>
</gene>
<keyword evidence="3" id="KW-1185">Reference proteome</keyword>
<reference evidence="2 3" key="1">
    <citation type="submission" date="2023-03" db="EMBL/GenBank/DDBJ databases">
        <title>Draft genome sequence of Thalassotalea eurytherma JCM 18482T.</title>
        <authorList>
            <person name="Sawabe T."/>
        </authorList>
    </citation>
    <scope>NUCLEOTIDE SEQUENCE [LARGE SCALE GENOMIC DNA]</scope>
    <source>
        <strain evidence="2 3">JCM 18482</strain>
    </source>
</reference>
<dbReference type="Proteomes" id="UP001157133">
    <property type="component" value="Unassembled WGS sequence"/>
</dbReference>
<sequence>MPLYQGKKYGEIESGDRCIIQRRTDSVVYVMIDAVGHGAAAKKVADIAQKIIQSSAKESLPTLIAACEAELINTRGAVMFFAQFYPTSGKLHYYGVGNIRCYLISRKCCRSLSSYPGILGRHKQHYNLQKIHIDLPTSLLMFTDGLTEVKTQVIPQLCRMTPRHIVGFLSESWSENDDVCCFCEYIYE</sequence>
<evidence type="ECO:0000313" key="3">
    <source>
        <dbReference type="Proteomes" id="UP001157133"/>
    </source>
</evidence>
<organism evidence="2 3">
    <name type="scientific">Thalassotalea eurytherma</name>
    <dbReference type="NCBI Taxonomy" id="1144278"/>
    <lineage>
        <taxon>Bacteria</taxon>
        <taxon>Pseudomonadati</taxon>
        <taxon>Pseudomonadota</taxon>
        <taxon>Gammaproteobacteria</taxon>
        <taxon>Alteromonadales</taxon>
        <taxon>Colwelliaceae</taxon>
        <taxon>Thalassotalea</taxon>
    </lineage>
</organism>
<evidence type="ECO:0000259" key="1">
    <source>
        <dbReference type="SMART" id="SM00331"/>
    </source>
</evidence>
<comment type="caution">
    <text evidence="2">The sequence shown here is derived from an EMBL/GenBank/DDBJ whole genome shotgun (WGS) entry which is preliminary data.</text>
</comment>
<dbReference type="InterPro" id="IPR001932">
    <property type="entry name" value="PPM-type_phosphatase-like_dom"/>
</dbReference>
<evidence type="ECO:0000313" key="2">
    <source>
        <dbReference type="EMBL" id="GLX83406.1"/>
    </source>
</evidence>
<dbReference type="Pfam" id="PF07228">
    <property type="entry name" value="SpoIIE"/>
    <property type="match status" value="1"/>
</dbReference>
<feature type="domain" description="PPM-type phosphatase" evidence="1">
    <location>
        <begin position="3"/>
        <end position="186"/>
    </location>
</feature>
<dbReference type="SUPFAM" id="SSF81606">
    <property type="entry name" value="PP2C-like"/>
    <property type="match status" value="1"/>
</dbReference>
<dbReference type="EMBL" id="BSSU01000015">
    <property type="protein sequence ID" value="GLX83406.1"/>
    <property type="molecule type" value="Genomic_DNA"/>
</dbReference>
<dbReference type="PANTHER" id="PTHR35801:SF1">
    <property type="entry name" value="PHOSPHOSERINE PHOSPHATASE RSBX"/>
    <property type="match status" value="1"/>
</dbReference>
<dbReference type="Gene3D" id="3.60.40.10">
    <property type="entry name" value="PPM-type phosphatase domain"/>
    <property type="match status" value="1"/>
</dbReference>
<proteinExistence type="predicted"/>
<protein>
    <recommendedName>
        <fullName evidence="1">PPM-type phosphatase domain-containing protein</fullName>
    </recommendedName>
</protein>
<dbReference type="SMART" id="SM00331">
    <property type="entry name" value="PP2C_SIG"/>
    <property type="match status" value="1"/>
</dbReference>
<dbReference type="InterPro" id="IPR036457">
    <property type="entry name" value="PPM-type-like_dom_sf"/>
</dbReference>
<dbReference type="PANTHER" id="PTHR35801">
    <property type="entry name" value="PHOSPHOSERINE PHOSPHATASE RSBX"/>
    <property type="match status" value="1"/>
</dbReference>
<dbReference type="RefSeq" id="WP_284208839.1">
    <property type="nucleotide sequence ID" value="NZ_BSSU01000015.1"/>
</dbReference>
<dbReference type="InterPro" id="IPR039248">
    <property type="entry name" value="Ptase_RsbX"/>
</dbReference>
<accession>A0ABQ6HAC5</accession>